<protein>
    <submittedName>
        <fullName evidence="2">Uncharacterized protein</fullName>
    </submittedName>
</protein>
<keyword evidence="1" id="KW-0472">Membrane</keyword>
<name>A0A383CA97_9ZZZZ</name>
<feature type="transmembrane region" description="Helical" evidence="1">
    <location>
        <begin position="31"/>
        <end position="50"/>
    </location>
</feature>
<proteinExistence type="predicted"/>
<dbReference type="EMBL" id="UINC01206753">
    <property type="protein sequence ID" value="SVE28528.1"/>
    <property type="molecule type" value="Genomic_DNA"/>
</dbReference>
<gene>
    <name evidence="2" type="ORF">METZ01_LOCUS481382</name>
</gene>
<evidence type="ECO:0000313" key="2">
    <source>
        <dbReference type="EMBL" id="SVE28528.1"/>
    </source>
</evidence>
<accession>A0A383CA97</accession>
<keyword evidence="1" id="KW-1133">Transmembrane helix</keyword>
<sequence>MILLSCFLLVFFLYRPIKITVHDDSNITVNPLFWSVIIVIFIAISSLLFYDYLKPTILLENSDDIQESVSLSDSIISLETHLKNNPEDSE</sequence>
<organism evidence="2">
    <name type="scientific">marine metagenome</name>
    <dbReference type="NCBI Taxonomy" id="408172"/>
    <lineage>
        <taxon>unclassified sequences</taxon>
        <taxon>metagenomes</taxon>
        <taxon>ecological metagenomes</taxon>
    </lineage>
</organism>
<evidence type="ECO:0000256" key="1">
    <source>
        <dbReference type="SAM" id="Phobius"/>
    </source>
</evidence>
<feature type="non-terminal residue" evidence="2">
    <location>
        <position position="90"/>
    </location>
</feature>
<keyword evidence="1" id="KW-0812">Transmembrane</keyword>
<reference evidence="2" key="1">
    <citation type="submission" date="2018-05" db="EMBL/GenBank/DDBJ databases">
        <authorList>
            <person name="Lanie J.A."/>
            <person name="Ng W.-L."/>
            <person name="Kazmierczak K.M."/>
            <person name="Andrzejewski T.M."/>
            <person name="Davidsen T.M."/>
            <person name="Wayne K.J."/>
            <person name="Tettelin H."/>
            <person name="Glass J.I."/>
            <person name="Rusch D."/>
            <person name="Podicherti R."/>
            <person name="Tsui H.-C.T."/>
            <person name="Winkler M.E."/>
        </authorList>
    </citation>
    <scope>NUCLEOTIDE SEQUENCE</scope>
</reference>
<dbReference type="AlphaFoldDB" id="A0A383CA97"/>